<evidence type="ECO:0000256" key="1">
    <source>
        <dbReference type="SAM" id="MobiDB-lite"/>
    </source>
</evidence>
<gene>
    <name evidence="2" type="ORF">CkaCkLH20_03902</name>
</gene>
<feature type="region of interest" description="Disordered" evidence="1">
    <location>
        <begin position="132"/>
        <end position="247"/>
    </location>
</feature>
<dbReference type="Proteomes" id="UP000781932">
    <property type="component" value="Unassembled WGS sequence"/>
</dbReference>
<dbReference type="EMBL" id="JAATWM020000010">
    <property type="protein sequence ID" value="KAF9878410.1"/>
    <property type="molecule type" value="Genomic_DNA"/>
</dbReference>
<dbReference type="AlphaFoldDB" id="A0A9P6IGJ9"/>
<reference evidence="2" key="2">
    <citation type="submission" date="2020-11" db="EMBL/GenBank/DDBJ databases">
        <title>Whole genome sequencing of Colletotrichum sp.</title>
        <authorList>
            <person name="Li H."/>
        </authorList>
    </citation>
    <scope>NUCLEOTIDE SEQUENCE</scope>
    <source>
        <strain evidence="2">CkLH20</strain>
    </source>
</reference>
<feature type="compositionally biased region" description="Basic and acidic residues" evidence="1">
    <location>
        <begin position="180"/>
        <end position="191"/>
    </location>
</feature>
<feature type="compositionally biased region" description="Basic and acidic residues" evidence="1">
    <location>
        <begin position="31"/>
        <end position="40"/>
    </location>
</feature>
<proteinExistence type="predicted"/>
<evidence type="ECO:0000313" key="2">
    <source>
        <dbReference type="EMBL" id="KAF9878410.1"/>
    </source>
</evidence>
<feature type="compositionally biased region" description="Basic residues" evidence="1">
    <location>
        <begin position="1"/>
        <end position="11"/>
    </location>
</feature>
<evidence type="ECO:0000313" key="3">
    <source>
        <dbReference type="Proteomes" id="UP000781932"/>
    </source>
</evidence>
<dbReference type="GeneID" id="62159695"/>
<sequence>MPWWDRKKHMQNKNNWRTNPYPVRESPAGARSDEARVKVEQEPDICDEAREARFFIDTRRGGVPVHHEEPSGVREQPRTRSGAEERTAFNGFAEERLIQEQLGHERLEPGLQEFEPGHREFKRADYVETERWTAYREPEGGDGDSDMYDADPDVQTPGHEDEEYEDDTVGTIIVQQDSMEGEHEEDHEGEQHLSGGEDYISVGEEPVSEGEGHFDEAVEEVSEEEEPPAPTRRITRGYLRSSKSNAA</sequence>
<feature type="region of interest" description="Disordered" evidence="1">
    <location>
        <begin position="60"/>
        <end position="93"/>
    </location>
</feature>
<keyword evidence="3" id="KW-1185">Reference proteome</keyword>
<dbReference type="RefSeq" id="XP_038747871.1">
    <property type="nucleotide sequence ID" value="XM_038886621.1"/>
</dbReference>
<feature type="compositionally biased region" description="Acidic residues" evidence="1">
    <location>
        <begin position="140"/>
        <end position="152"/>
    </location>
</feature>
<reference evidence="2" key="1">
    <citation type="submission" date="2020-03" db="EMBL/GenBank/DDBJ databases">
        <authorList>
            <person name="He L."/>
        </authorList>
    </citation>
    <scope>NUCLEOTIDE SEQUENCE</scope>
    <source>
        <strain evidence="2">CkLH20</strain>
    </source>
</reference>
<protein>
    <submittedName>
        <fullName evidence="2">Uncharacterized protein</fullName>
    </submittedName>
</protein>
<feature type="region of interest" description="Disordered" evidence="1">
    <location>
        <begin position="1"/>
        <end position="40"/>
    </location>
</feature>
<name>A0A9P6IGJ9_9PEZI</name>
<feature type="compositionally biased region" description="Acidic residues" evidence="1">
    <location>
        <begin position="217"/>
        <end position="227"/>
    </location>
</feature>
<comment type="caution">
    <text evidence="2">The sequence shown here is derived from an EMBL/GenBank/DDBJ whole genome shotgun (WGS) entry which is preliminary data.</text>
</comment>
<organism evidence="2 3">
    <name type="scientific">Colletotrichum karsti</name>
    <dbReference type="NCBI Taxonomy" id="1095194"/>
    <lineage>
        <taxon>Eukaryota</taxon>
        <taxon>Fungi</taxon>
        <taxon>Dikarya</taxon>
        <taxon>Ascomycota</taxon>
        <taxon>Pezizomycotina</taxon>
        <taxon>Sordariomycetes</taxon>
        <taxon>Hypocreomycetidae</taxon>
        <taxon>Glomerellales</taxon>
        <taxon>Glomerellaceae</taxon>
        <taxon>Colletotrichum</taxon>
        <taxon>Colletotrichum boninense species complex</taxon>
    </lineage>
</organism>
<accession>A0A9P6IGJ9</accession>